<comment type="similarity">
    <text evidence="2">Belongs to the LRRC8 family.</text>
</comment>
<evidence type="ECO:0000256" key="3">
    <source>
        <dbReference type="ARBA" id="ARBA00022448"/>
    </source>
</evidence>
<dbReference type="Pfam" id="PF13855">
    <property type="entry name" value="LRR_8"/>
    <property type="match status" value="2"/>
</dbReference>
<comment type="catalytic activity">
    <reaction evidence="13">
        <text>iodide(out) = iodide(in)</text>
        <dbReference type="Rhea" id="RHEA:66324"/>
        <dbReference type="ChEBI" id="CHEBI:16382"/>
    </reaction>
</comment>
<evidence type="ECO:0000256" key="7">
    <source>
        <dbReference type="ARBA" id="ARBA00022737"/>
    </source>
</evidence>
<keyword evidence="19" id="KW-1185">Reference proteome</keyword>
<dbReference type="CTD" id="80131"/>
<comment type="subcellular location">
    <subcellularLocation>
        <location evidence="1">Cell membrane</location>
        <topology evidence="1">Multi-pass membrane protein</topology>
    </subcellularLocation>
</comment>
<dbReference type="InterPro" id="IPR001611">
    <property type="entry name" value="Leu-rich_rpt"/>
</dbReference>
<evidence type="ECO:0000259" key="18">
    <source>
        <dbReference type="Pfam" id="PF12534"/>
    </source>
</evidence>
<evidence type="ECO:0000313" key="20">
    <source>
        <dbReference type="RefSeq" id="XP_006036534.1"/>
    </source>
</evidence>
<comment type="catalytic activity">
    <reaction evidence="15">
        <text>chloride(in) = chloride(out)</text>
        <dbReference type="Rhea" id="RHEA:29823"/>
        <dbReference type="ChEBI" id="CHEBI:17996"/>
    </reaction>
</comment>
<evidence type="ECO:0000256" key="17">
    <source>
        <dbReference type="SAM" id="Phobius"/>
    </source>
</evidence>
<dbReference type="KEGG" id="asn:102369342"/>
<keyword evidence="4" id="KW-1003">Cell membrane</keyword>
<dbReference type="GO" id="GO:0005737">
    <property type="term" value="C:cytoplasm"/>
    <property type="evidence" value="ECO:0007669"/>
    <property type="project" value="TreeGrafter"/>
</dbReference>
<organism evidence="19 20">
    <name type="scientific">Alligator sinensis</name>
    <name type="common">Chinese alligator</name>
    <dbReference type="NCBI Taxonomy" id="38654"/>
    <lineage>
        <taxon>Eukaryota</taxon>
        <taxon>Metazoa</taxon>
        <taxon>Chordata</taxon>
        <taxon>Craniata</taxon>
        <taxon>Vertebrata</taxon>
        <taxon>Euteleostomi</taxon>
        <taxon>Archelosauria</taxon>
        <taxon>Archosauria</taxon>
        <taxon>Crocodylia</taxon>
        <taxon>Alligatoridae</taxon>
        <taxon>Alligatorinae</taxon>
        <taxon>Alligator</taxon>
    </lineage>
</organism>
<sequence>MIPVAELRQFAEPTSTFRVLKPWWDVLAEYLALAMLMIGVFGCTLQVTQDKIICLPLPPDAACPSVAQDLPNTSGPPPELPPRPHLDLQQYGFVNQLCYETALPWYPKYFPYLVIIHTLVFMACTSFWFKFPGTSSKIEHFVSILAKCFDSPWTTRALSEVSGDAPGSRKKQRSPREEAGESRPVLEPALSVSEKKGPELPSMLLDRKEVEQARALFEKVRKFRLHVEQGDILHTMYLRQAVVKVLKFVVIVAYSAALVSTIRGPVPCHVAPGGATGAGSFCCHHTKAHLFSKLALGYLGVLAAYGSTCIYTLYWVFHRPLKVYSFRAARSEMGMGDIPDVRNDLAFMLHLVDQSDSLYARRLAVFLSETSEGKLKRLKLNHEWPVEKLRQRLQQNTRGRLELHLASLPGLPDAVFELPELEALTLEALGDIDIPPVVTQLGRLQELGLVNCPAQVHFSSLVFLRDRLKVFMATFEDLRETPPWVYALRGLEELHLSGLCGLEVGGKVGGVLENLRELRNLKALFLHSEISKVPPGLAMLSPHLRRLCIHNAGVRLVTLNTLKKLGGLRELALLSCGLERVPHAVFSLGDLRELDLKGNRLQAVEEMVSLQHCRKLAILRLWHNRIACLSEHVRKLRSLEELDLSHNEVQVLPAALFFCTTLRRLDLTHNCLRELPPGVGALQNLRHLGLSSNALETLPDEVFFCHRLSTLLLGGNKLSALSPRVGALATLTRLELEGNRLEALPAQLGRCRVLRRSGLVVEDTLYETLPLEVREQMEEE</sequence>
<dbReference type="GeneID" id="102369342"/>
<keyword evidence="3" id="KW-0813">Transport</keyword>
<evidence type="ECO:0000256" key="9">
    <source>
        <dbReference type="ARBA" id="ARBA00023065"/>
    </source>
</evidence>
<dbReference type="InterPro" id="IPR003591">
    <property type="entry name" value="Leu-rich_rpt_typical-subtyp"/>
</dbReference>
<evidence type="ECO:0000256" key="8">
    <source>
        <dbReference type="ARBA" id="ARBA00022989"/>
    </source>
</evidence>
<dbReference type="InterPro" id="IPR050216">
    <property type="entry name" value="LRR_domain-containing"/>
</dbReference>
<evidence type="ECO:0000256" key="15">
    <source>
        <dbReference type="ARBA" id="ARBA00024167"/>
    </source>
</evidence>
<comment type="catalytic activity">
    <reaction evidence="14">
        <text>taurine(out) = taurine(in)</text>
        <dbReference type="Rhea" id="RHEA:66328"/>
        <dbReference type="ChEBI" id="CHEBI:507393"/>
    </reaction>
</comment>
<name>A0A1U7STV2_ALLSI</name>
<evidence type="ECO:0000256" key="6">
    <source>
        <dbReference type="ARBA" id="ARBA00022692"/>
    </source>
</evidence>
<protein>
    <submittedName>
        <fullName evidence="20 21">Volume-regulated anion channel subunit LRRC8E</fullName>
    </submittedName>
</protein>
<feature type="domain" description="LRRC8 pannexin-like TM region" evidence="18">
    <location>
        <begin position="1"/>
        <end position="313"/>
    </location>
</feature>
<dbReference type="SUPFAM" id="SSF52058">
    <property type="entry name" value="L domain-like"/>
    <property type="match status" value="1"/>
</dbReference>
<dbReference type="RefSeq" id="XP_025048541.1">
    <property type="nucleotide sequence ID" value="XM_025192756.1"/>
</dbReference>
<evidence type="ECO:0000313" key="19">
    <source>
        <dbReference type="Proteomes" id="UP000189705"/>
    </source>
</evidence>
<dbReference type="PANTHER" id="PTHR48051:SF58">
    <property type="entry name" value="VOLUME-REGULATED ANION CHANNEL SUBUNIT LRRC8E"/>
    <property type="match status" value="1"/>
</dbReference>
<dbReference type="GO" id="GO:0034220">
    <property type="term" value="P:monoatomic ion transmembrane transport"/>
    <property type="evidence" value="ECO:0007669"/>
    <property type="project" value="UniProtKB-KW"/>
</dbReference>
<feature type="transmembrane region" description="Helical" evidence="17">
    <location>
        <begin position="109"/>
        <end position="129"/>
    </location>
</feature>
<feature type="transmembrane region" description="Helical" evidence="17">
    <location>
        <begin position="295"/>
        <end position="317"/>
    </location>
</feature>
<dbReference type="PROSITE" id="PS51450">
    <property type="entry name" value="LRR"/>
    <property type="match status" value="4"/>
</dbReference>
<keyword evidence="9" id="KW-0406">Ion transport</keyword>
<feature type="transmembrane region" description="Helical" evidence="17">
    <location>
        <begin position="27"/>
        <end position="47"/>
    </location>
</feature>
<dbReference type="Proteomes" id="UP000189705">
    <property type="component" value="Unplaced"/>
</dbReference>
<evidence type="ECO:0000256" key="4">
    <source>
        <dbReference type="ARBA" id="ARBA00022475"/>
    </source>
</evidence>
<dbReference type="eggNOG" id="KOG0619">
    <property type="taxonomic scope" value="Eukaryota"/>
</dbReference>
<dbReference type="Pfam" id="PF12534">
    <property type="entry name" value="Pannexin_like"/>
    <property type="match status" value="1"/>
</dbReference>
<keyword evidence="8 17" id="KW-1133">Transmembrane helix</keyword>
<keyword evidence="11" id="KW-1015">Disulfide bond</keyword>
<evidence type="ECO:0000313" key="21">
    <source>
        <dbReference type="RefSeq" id="XP_025048541.1"/>
    </source>
</evidence>
<proteinExistence type="inferred from homology"/>
<dbReference type="Gene3D" id="3.80.10.10">
    <property type="entry name" value="Ribonuclease Inhibitor"/>
    <property type="match status" value="1"/>
</dbReference>
<keyword evidence="12" id="KW-0407">Ion channel</keyword>
<evidence type="ECO:0000256" key="2">
    <source>
        <dbReference type="ARBA" id="ARBA00010471"/>
    </source>
</evidence>
<feature type="region of interest" description="Disordered" evidence="16">
    <location>
        <begin position="159"/>
        <end position="188"/>
    </location>
</feature>
<dbReference type="InterPro" id="IPR021040">
    <property type="entry name" value="LRRC8_Pannexin-like"/>
</dbReference>
<evidence type="ECO:0000256" key="5">
    <source>
        <dbReference type="ARBA" id="ARBA00022614"/>
    </source>
</evidence>
<dbReference type="GO" id="GO:0005886">
    <property type="term" value="C:plasma membrane"/>
    <property type="evidence" value="ECO:0007669"/>
    <property type="project" value="UniProtKB-SubCell"/>
</dbReference>
<reference evidence="20 21" key="1">
    <citation type="submission" date="2025-04" db="UniProtKB">
        <authorList>
            <consortium name="RefSeq"/>
        </authorList>
    </citation>
    <scope>IDENTIFICATION</scope>
</reference>
<dbReference type="AlphaFoldDB" id="A0A1U7STV2"/>
<evidence type="ECO:0000256" key="12">
    <source>
        <dbReference type="ARBA" id="ARBA00023303"/>
    </source>
</evidence>
<accession>A0A1U7STV2</accession>
<evidence type="ECO:0000256" key="16">
    <source>
        <dbReference type="SAM" id="MobiDB-lite"/>
    </source>
</evidence>
<keyword evidence="10 17" id="KW-0472">Membrane</keyword>
<dbReference type="RefSeq" id="XP_006036534.1">
    <property type="nucleotide sequence ID" value="XM_006036472.3"/>
</dbReference>
<evidence type="ECO:0000256" key="10">
    <source>
        <dbReference type="ARBA" id="ARBA00023136"/>
    </source>
</evidence>
<evidence type="ECO:0000256" key="13">
    <source>
        <dbReference type="ARBA" id="ARBA00024145"/>
    </source>
</evidence>
<dbReference type="PANTHER" id="PTHR48051">
    <property type="match status" value="1"/>
</dbReference>
<evidence type="ECO:0000256" key="11">
    <source>
        <dbReference type="ARBA" id="ARBA00023157"/>
    </source>
</evidence>
<gene>
    <name evidence="20 21" type="primary">LRRC8E</name>
</gene>
<keyword evidence="6 17" id="KW-0812">Transmembrane</keyword>
<evidence type="ECO:0000256" key="1">
    <source>
        <dbReference type="ARBA" id="ARBA00004651"/>
    </source>
</evidence>
<keyword evidence="5" id="KW-0433">Leucine-rich repeat</keyword>
<dbReference type="SMART" id="SM00369">
    <property type="entry name" value="LRR_TYP"/>
    <property type="match status" value="5"/>
</dbReference>
<keyword evidence="7" id="KW-0677">Repeat</keyword>
<evidence type="ECO:0000256" key="14">
    <source>
        <dbReference type="ARBA" id="ARBA00024158"/>
    </source>
</evidence>
<dbReference type="STRING" id="38654.A0A1U7STV2"/>
<dbReference type="InterPro" id="IPR032675">
    <property type="entry name" value="LRR_dom_sf"/>
</dbReference>